<dbReference type="PANTHER" id="PTHR24171">
    <property type="entry name" value="ANKYRIN REPEAT DOMAIN-CONTAINING PROTEIN 39-RELATED"/>
    <property type="match status" value="1"/>
</dbReference>
<evidence type="ECO:0000313" key="3">
    <source>
        <dbReference type="EMBL" id="SVA56303.1"/>
    </source>
</evidence>
<proteinExistence type="predicted"/>
<dbReference type="InterPro" id="IPR002110">
    <property type="entry name" value="Ankyrin_rpt"/>
</dbReference>
<dbReference type="AlphaFoldDB" id="A0A381WWI3"/>
<protein>
    <submittedName>
        <fullName evidence="3">Uncharacterized protein</fullName>
    </submittedName>
</protein>
<name>A0A381WWI3_9ZZZZ</name>
<dbReference type="InterPro" id="IPR036770">
    <property type="entry name" value="Ankyrin_rpt-contain_sf"/>
</dbReference>
<dbReference type="Gene3D" id="1.25.40.20">
    <property type="entry name" value="Ankyrin repeat-containing domain"/>
    <property type="match status" value="2"/>
</dbReference>
<dbReference type="PROSITE" id="PS50088">
    <property type="entry name" value="ANK_REPEAT"/>
    <property type="match status" value="3"/>
</dbReference>
<dbReference type="SUPFAM" id="SSF48403">
    <property type="entry name" value="Ankyrin repeat"/>
    <property type="match status" value="1"/>
</dbReference>
<gene>
    <name evidence="3" type="ORF">METZ01_LOCUS109157</name>
</gene>
<sequence length="134" mass="13986">MLEFHGAIFWRTARAGLAALVCATTANAQSESNLIQAVKTDRTDIVQTLLEGGADPDIRQGDGATALHHAAHQDNVDSARLLIEAGATVTIANELGATPLWLAARNGSAAMVDRLLNAGADVNVTLIMGETPLM</sequence>
<dbReference type="SMART" id="SM00248">
    <property type="entry name" value="ANK"/>
    <property type="match status" value="3"/>
</dbReference>
<feature type="non-terminal residue" evidence="3">
    <location>
        <position position="134"/>
    </location>
</feature>
<accession>A0A381WWI3</accession>
<dbReference type="PRINTS" id="PR01415">
    <property type="entry name" value="ANKYRIN"/>
</dbReference>
<evidence type="ECO:0000256" key="2">
    <source>
        <dbReference type="ARBA" id="ARBA00023043"/>
    </source>
</evidence>
<evidence type="ECO:0000256" key="1">
    <source>
        <dbReference type="ARBA" id="ARBA00022737"/>
    </source>
</evidence>
<organism evidence="3">
    <name type="scientific">marine metagenome</name>
    <dbReference type="NCBI Taxonomy" id="408172"/>
    <lineage>
        <taxon>unclassified sequences</taxon>
        <taxon>metagenomes</taxon>
        <taxon>ecological metagenomes</taxon>
    </lineage>
</organism>
<dbReference type="Pfam" id="PF12796">
    <property type="entry name" value="Ank_2"/>
    <property type="match status" value="1"/>
</dbReference>
<keyword evidence="2" id="KW-0040">ANK repeat</keyword>
<reference evidence="3" key="1">
    <citation type="submission" date="2018-05" db="EMBL/GenBank/DDBJ databases">
        <authorList>
            <person name="Lanie J.A."/>
            <person name="Ng W.-L."/>
            <person name="Kazmierczak K.M."/>
            <person name="Andrzejewski T.M."/>
            <person name="Davidsen T.M."/>
            <person name="Wayne K.J."/>
            <person name="Tettelin H."/>
            <person name="Glass J.I."/>
            <person name="Rusch D."/>
            <person name="Podicherti R."/>
            <person name="Tsui H.-C.T."/>
            <person name="Winkler M.E."/>
        </authorList>
    </citation>
    <scope>NUCLEOTIDE SEQUENCE</scope>
</reference>
<keyword evidence="1" id="KW-0677">Repeat</keyword>
<dbReference type="PROSITE" id="PS50297">
    <property type="entry name" value="ANK_REP_REGION"/>
    <property type="match status" value="2"/>
</dbReference>
<dbReference type="EMBL" id="UINC01012965">
    <property type="protein sequence ID" value="SVA56303.1"/>
    <property type="molecule type" value="Genomic_DNA"/>
</dbReference>